<evidence type="ECO:0000313" key="2">
    <source>
        <dbReference type="Proteomes" id="UP000192455"/>
    </source>
</evidence>
<dbReference type="OrthoDB" id="8278054at2"/>
<evidence type="ECO:0000313" key="1">
    <source>
        <dbReference type="EMBL" id="SIT74597.1"/>
    </source>
</evidence>
<gene>
    <name evidence="1" type="ORF">SAMN05421849_0184</name>
</gene>
<reference evidence="1 2" key="1">
    <citation type="submission" date="2017-01" db="EMBL/GenBank/DDBJ databases">
        <authorList>
            <person name="Mah S.A."/>
            <person name="Swanson W.J."/>
            <person name="Moy G.W."/>
            <person name="Vacquier V.D."/>
        </authorList>
    </citation>
    <scope>NUCLEOTIDE SEQUENCE [LARGE SCALE GENOMIC DNA]</scope>
    <source>
        <strain evidence="1 2">DSM 21219</strain>
    </source>
</reference>
<sequence length="116" mass="12742">MTFARAPLGLKPPRPEPRPDYLAAVRSLPCCICAGWGMQQATPTAAHHVICGRYGQRKTPDTSAIPLCEGHHQGQWDTTKLAIHRDRSAWVEAYGPDTDFVAATQDALAHILERTP</sequence>
<evidence type="ECO:0008006" key="3">
    <source>
        <dbReference type="Google" id="ProtNLM"/>
    </source>
</evidence>
<name>A0A1R3W9C7_9RHOB</name>
<dbReference type="InterPro" id="IPR010373">
    <property type="entry name" value="DUF968"/>
</dbReference>
<dbReference type="STRING" id="515897.SAMN05421849_0184"/>
<proteinExistence type="predicted"/>
<organism evidence="1 2">
    <name type="scientific">Pontibaca methylaminivorans</name>
    <dbReference type="NCBI Taxonomy" id="515897"/>
    <lineage>
        <taxon>Bacteria</taxon>
        <taxon>Pseudomonadati</taxon>
        <taxon>Pseudomonadota</taxon>
        <taxon>Alphaproteobacteria</taxon>
        <taxon>Rhodobacterales</taxon>
        <taxon>Roseobacteraceae</taxon>
        <taxon>Pontibaca</taxon>
    </lineage>
</organism>
<protein>
    <recommendedName>
        <fullName evidence="3">Recombination enhancement, RecA-dependent nuclease</fullName>
    </recommendedName>
</protein>
<accession>A0A1R3W9C7</accession>
<dbReference type="Pfam" id="PF06147">
    <property type="entry name" value="DUF968"/>
    <property type="match status" value="1"/>
</dbReference>
<keyword evidence="2" id="KW-1185">Reference proteome</keyword>
<dbReference type="Proteomes" id="UP000192455">
    <property type="component" value="Unassembled WGS sequence"/>
</dbReference>
<dbReference type="AlphaFoldDB" id="A0A1R3W9C7"/>
<dbReference type="Gene3D" id="3.30.40.190">
    <property type="match status" value="1"/>
</dbReference>
<dbReference type="EMBL" id="FTPS01000001">
    <property type="protein sequence ID" value="SIT74597.1"/>
    <property type="molecule type" value="Genomic_DNA"/>
</dbReference>